<dbReference type="EMBL" id="JBCGBO010000005">
    <property type="protein sequence ID" value="KAK9199582.1"/>
    <property type="molecule type" value="Genomic_DNA"/>
</dbReference>
<evidence type="ECO:0000256" key="1">
    <source>
        <dbReference type="SAM" id="Coils"/>
    </source>
</evidence>
<keyword evidence="1" id="KW-0175">Coiled coil</keyword>
<dbReference type="Proteomes" id="UP001428341">
    <property type="component" value="Unassembled WGS sequence"/>
</dbReference>
<comment type="caution">
    <text evidence="2">The sequence shown here is derived from an EMBL/GenBank/DDBJ whole genome shotgun (WGS) entry which is preliminary data.</text>
</comment>
<proteinExistence type="predicted"/>
<feature type="coiled-coil region" evidence="1">
    <location>
        <begin position="80"/>
        <end position="117"/>
    </location>
</feature>
<protein>
    <submittedName>
        <fullName evidence="2">Uncharacterized protein</fullName>
    </submittedName>
</protein>
<evidence type="ECO:0000313" key="2">
    <source>
        <dbReference type="EMBL" id="KAK9199582.1"/>
    </source>
</evidence>
<sequence length="283" mass="33107">MLGKIYLSSTNHHESVLTGEKKGVSGAEYHSFEKKVVDDSSKDRMELKIAELQYLNDNCKGFAESCEKLSSELEGARSGIVERNFRIAELERKVKEAEQEHLELLLLRQEKQEWEKAEGVLRKELAKEWESHRIAEEKLSTIEEVFYQASNAYMALYYRLGWRGGNYRNDVKPQEFDKSVGYELSWSLHYLGKAVSTIDLSEKCEISSDDDEDGYGEFLTRIQRMVRREVPVLVLQRVREVELYELVNFYLSLYLIMKDITFRIIYLELGIILVDEWLSLSME</sequence>
<organism evidence="2 3">
    <name type="scientific">Citrus x changshan-huyou</name>
    <dbReference type="NCBI Taxonomy" id="2935761"/>
    <lineage>
        <taxon>Eukaryota</taxon>
        <taxon>Viridiplantae</taxon>
        <taxon>Streptophyta</taxon>
        <taxon>Embryophyta</taxon>
        <taxon>Tracheophyta</taxon>
        <taxon>Spermatophyta</taxon>
        <taxon>Magnoliopsida</taxon>
        <taxon>eudicotyledons</taxon>
        <taxon>Gunneridae</taxon>
        <taxon>Pentapetalae</taxon>
        <taxon>rosids</taxon>
        <taxon>malvids</taxon>
        <taxon>Sapindales</taxon>
        <taxon>Rutaceae</taxon>
        <taxon>Aurantioideae</taxon>
        <taxon>Citrus</taxon>
    </lineage>
</organism>
<accession>A0AAP0QQE8</accession>
<keyword evidence="3" id="KW-1185">Reference proteome</keyword>
<dbReference type="AlphaFoldDB" id="A0AAP0QQE8"/>
<reference evidence="2 3" key="1">
    <citation type="submission" date="2024-05" db="EMBL/GenBank/DDBJ databases">
        <title>Haplotype-resolved chromosome-level genome assembly of Huyou (Citrus changshanensis).</title>
        <authorList>
            <person name="Miao C."/>
            <person name="Chen W."/>
            <person name="Wu Y."/>
            <person name="Wang L."/>
            <person name="Zhao S."/>
            <person name="Grierson D."/>
            <person name="Xu C."/>
            <person name="Chen K."/>
        </authorList>
    </citation>
    <scope>NUCLEOTIDE SEQUENCE [LARGE SCALE GENOMIC DNA]</scope>
    <source>
        <strain evidence="2">01-14</strain>
        <tissue evidence="2">Leaf</tissue>
    </source>
</reference>
<name>A0AAP0QQE8_9ROSI</name>
<gene>
    <name evidence="2" type="ORF">WN944_014774</name>
</gene>
<evidence type="ECO:0000313" key="3">
    <source>
        <dbReference type="Proteomes" id="UP001428341"/>
    </source>
</evidence>